<evidence type="ECO:0000313" key="3">
    <source>
        <dbReference type="RefSeq" id="XP_055877294.1"/>
    </source>
</evidence>
<reference evidence="3" key="1">
    <citation type="submission" date="2025-08" db="UniProtKB">
        <authorList>
            <consortium name="RefSeq"/>
        </authorList>
    </citation>
    <scope>IDENTIFICATION</scope>
</reference>
<evidence type="ECO:0000313" key="2">
    <source>
        <dbReference type="Proteomes" id="UP001165740"/>
    </source>
</evidence>
<dbReference type="SUPFAM" id="SSF53474">
    <property type="entry name" value="alpha/beta-Hydrolases"/>
    <property type="match status" value="1"/>
</dbReference>
<dbReference type="AlphaFoldDB" id="A0A9W2ZQV1"/>
<protein>
    <submittedName>
        <fullName evidence="3">Autocrine proliferation repressor protein A-like isoform X2</fullName>
    </submittedName>
</protein>
<dbReference type="InterPro" id="IPR009199">
    <property type="entry name" value="PhoPQ-act_pathogen-rel_PqaA"/>
</dbReference>
<keyword evidence="2" id="KW-1185">Reference proteome</keyword>
<dbReference type="Gene3D" id="3.40.50.1820">
    <property type="entry name" value="alpha/beta hydrolase"/>
    <property type="match status" value="1"/>
</dbReference>
<name>A0A9W2ZQV1_BIOGL</name>
<dbReference type="RefSeq" id="XP_055877294.1">
    <property type="nucleotide sequence ID" value="XM_056021319.1"/>
</dbReference>
<dbReference type="GeneID" id="106079095"/>
<dbReference type="InterPro" id="IPR029058">
    <property type="entry name" value="AB_hydrolase_fold"/>
</dbReference>
<gene>
    <name evidence="3" type="primary">LOC106079095</name>
</gene>
<accession>A0A9W2ZQV1</accession>
<feature type="chain" id="PRO_5040869719" evidence="1">
    <location>
        <begin position="21"/>
        <end position="413"/>
    </location>
</feature>
<dbReference type="PANTHER" id="PTHR31497:SF0">
    <property type="entry name" value="AUTOCRINE PROLIFERATION REPRESSOR PROTEIN A"/>
    <property type="match status" value="1"/>
</dbReference>
<sequence>MKNSVSLCWLLLTTVFQAMATPLDDYVNAPDATYNYRYLSTFTGPDYAVHILNMTSQTWLTNQVTTTPVWWHYVSIIIPSEIVYKDTGFFWISSGSSLDGLPTAKSKHIEMFTAIAVKTKTVCGVINQVPFQPIVFQRGWTTWTTAAVDKRVIGMVPTVMDLLNTQKNLHHHFRSLGGWTFEFEDYYNESVTYNLDSPTMPLMQAVIDPLSYKDRYTMPKMIVTTSGDEFFLPDDSYYYFDQLPGPKFLRIIPNAEHSMEGHMMSNILAIEGFYLNILQGASFPTISWVRGATSTSGTITVSTSVVPSKVTVYYAKTLDGVRRDFRLVVKDPVTGGPKVHPVVWLSKDATKISPTQFQAQVDTPMIGWAAFFIQLQFPGPDNSTMEFTTEANIIPDTFPFPDCYGTSCYGTLV</sequence>
<evidence type="ECO:0000256" key="1">
    <source>
        <dbReference type="SAM" id="SignalP"/>
    </source>
</evidence>
<proteinExistence type="predicted"/>
<dbReference type="Proteomes" id="UP001165740">
    <property type="component" value="Chromosome 2"/>
</dbReference>
<dbReference type="Pfam" id="PF10142">
    <property type="entry name" value="PhoPQ_related"/>
    <property type="match status" value="2"/>
</dbReference>
<keyword evidence="1" id="KW-0732">Signal</keyword>
<organism evidence="2 3">
    <name type="scientific">Biomphalaria glabrata</name>
    <name type="common">Bloodfluke planorb</name>
    <name type="synonym">Freshwater snail</name>
    <dbReference type="NCBI Taxonomy" id="6526"/>
    <lineage>
        <taxon>Eukaryota</taxon>
        <taxon>Metazoa</taxon>
        <taxon>Spiralia</taxon>
        <taxon>Lophotrochozoa</taxon>
        <taxon>Mollusca</taxon>
        <taxon>Gastropoda</taxon>
        <taxon>Heterobranchia</taxon>
        <taxon>Euthyneura</taxon>
        <taxon>Panpulmonata</taxon>
        <taxon>Hygrophila</taxon>
        <taxon>Lymnaeoidea</taxon>
        <taxon>Planorbidae</taxon>
        <taxon>Biomphalaria</taxon>
    </lineage>
</organism>
<feature type="signal peptide" evidence="1">
    <location>
        <begin position="1"/>
        <end position="20"/>
    </location>
</feature>
<dbReference type="PANTHER" id="PTHR31497">
    <property type="entry name" value="AUTOCRINE PROLIFERATION REPRESSOR PROTEIN A"/>
    <property type="match status" value="1"/>
</dbReference>